<name>A0A1P8WE37_9PLAN</name>
<dbReference type="InterPro" id="IPR002559">
    <property type="entry name" value="Transposase_11"/>
</dbReference>
<keyword evidence="4" id="KW-1185">Reference proteome</keyword>
<accession>A0A1P8WE37</accession>
<dbReference type="RefSeq" id="WP_083731932.1">
    <property type="nucleotide sequence ID" value="NZ_CP017641.1"/>
</dbReference>
<dbReference type="GO" id="GO:0004803">
    <property type="term" value="F:transposase activity"/>
    <property type="evidence" value="ECO:0007669"/>
    <property type="project" value="InterPro"/>
</dbReference>
<feature type="domain" description="Transposase IS4-like" evidence="2">
    <location>
        <begin position="156"/>
        <end position="398"/>
    </location>
</feature>
<evidence type="ECO:0000256" key="1">
    <source>
        <dbReference type="SAM" id="MobiDB-lite"/>
    </source>
</evidence>
<dbReference type="GO" id="GO:0003677">
    <property type="term" value="F:DNA binding"/>
    <property type="evidence" value="ECO:0007669"/>
    <property type="project" value="InterPro"/>
</dbReference>
<dbReference type="Proteomes" id="UP000187735">
    <property type="component" value="Chromosome"/>
</dbReference>
<dbReference type="EMBL" id="CP017641">
    <property type="protein sequence ID" value="APZ92345.1"/>
    <property type="molecule type" value="Genomic_DNA"/>
</dbReference>
<dbReference type="PANTHER" id="PTHR37529">
    <property type="entry name" value="TRANSPOSASE INSG FOR INSERTION SEQUENCE ELEMENT IS4-RELATED"/>
    <property type="match status" value="1"/>
</dbReference>
<dbReference type="OrthoDB" id="231179at2"/>
<sequence length="495" mass="56727">MFTDETRYRVWEQIRQHDLRAMTRLLPQSVLVQAGEKAGLQIVHSALALPNLVWLGVLSAVHSSQSFGSVLSLTVRLLDMSANGLPEPIAQVRKNRTRRQATRSKHDPRGKEVTEVTEEAFAQARKRMPATLWNVLIELLTERFEAEHQPLNQWKQFRLLALDGSTIRLPQYKSLAKHFGTAGNGKSRTVQARMVMLQLPFVRLPWRYELCRIDEGERTIAARLLNTVRRNDLVLMDQGFWSYGLFHQIQAAGASFAIRQHPSASMKTLRKLGPKERIVRWKTPTGPRWRQENLSESIDLRVINYQIKGFAPSAVVTNVLDSKRISRDDWIRMATESEPGRPLDRSVRLRVGLYHRRWEIETTFHEMKVHQGLERSLRSRTAESIRFEVAGHVVLYLLVRWLMVEAAQRAAPDGDPLGLSFKHALQELKTAWPLLLTSTPTAIGHRILPKLLKAIASHEVQWRPGRSFPRNTSSAAKKRKKQAPPNTRKTKQIQA</sequence>
<feature type="region of interest" description="Disordered" evidence="1">
    <location>
        <begin position="463"/>
        <end position="495"/>
    </location>
</feature>
<organism evidence="3 4">
    <name type="scientific">Fuerstiella marisgermanici</name>
    <dbReference type="NCBI Taxonomy" id="1891926"/>
    <lineage>
        <taxon>Bacteria</taxon>
        <taxon>Pseudomonadati</taxon>
        <taxon>Planctomycetota</taxon>
        <taxon>Planctomycetia</taxon>
        <taxon>Planctomycetales</taxon>
        <taxon>Planctomycetaceae</taxon>
        <taxon>Fuerstiella</taxon>
    </lineage>
</organism>
<dbReference type="KEGG" id="fmr:Fuma_01955"/>
<dbReference type="AlphaFoldDB" id="A0A1P8WE37"/>
<dbReference type="GO" id="GO:0006313">
    <property type="term" value="P:DNA transposition"/>
    <property type="evidence" value="ECO:0007669"/>
    <property type="project" value="InterPro"/>
</dbReference>
<dbReference type="Pfam" id="PF01609">
    <property type="entry name" value="DDE_Tnp_1"/>
    <property type="match status" value="1"/>
</dbReference>
<reference evidence="3 4" key="1">
    <citation type="journal article" date="2016" name="Front. Microbiol.">
        <title>Fuerstia marisgermanicae gen. nov., sp. nov., an Unusual Member of the Phylum Planctomycetes from the German Wadden Sea.</title>
        <authorList>
            <person name="Kohn T."/>
            <person name="Heuer A."/>
            <person name="Jogler M."/>
            <person name="Vollmers J."/>
            <person name="Boedeker C."/>
            <person name="Bunk B."/>
            <person name="Rast P."/>
            <person name="Borchert D."/>
            <person name="Glockner I."/>
            <person name="Freese H.M."/>
            <person name="Klenk H.P."/>
            <person name="Overmann J."/>
            <person name="Kaster A.K."/>
            <person name="Rohde M."/>
            <person name="Wiegand S."/>
            <person name="Jogler C."/>
        </authorList>
    </citation>
    <scope>NUCLEOTIDE SEQUENCE [LARGE SCALE GENOMIC DNA]</scope>
    <source>
        <strain evidence="3 4">NH11</strain>
    </source>
</reference>
<dbReference type="PANTHER" id="PTHR37529:SF1">
    <property type="entry name" value="TRANSPOSASE INSG FOR INSERTION SEQUENCE ELEMENT IS4-RELATED"/>
    <property type="match status" value="1"/>
</dbReference>
<feature type="compositionally biased region" description="Basic residues" evidence="1">
    <location>
        <begin position="476"/>
        <end position="495"/>
    </location>
</feature>
<evidence type="ECO:0000259" key="2">
    <source>
        <dbReference type="Pfam" id="PF01609"/>
    </source>
</evidence>
<protein>
    <submittedName>
        <fullName evidence="3">Transposase DDE domain protein</fullName>
    </submittedName>
</protein>
<dbReference type="InterPro" id="IPR012337">
    <property type="entry name" value="RNaseH-like_sf"/>
</dbReference>
<dbReference type="SUPFAM" id="SSF53098">
    <property type="entry name" value="Ribonuclease H-like"/>
    <property type="match status" value="1"/>
</dbReference>
<evidence type="ECO:0000313" key="3">
    <source>
        <dbReference type="EMBL" id="APZ92345.1"/>
    </source>
</evidence>
<proteinExistence type="predicted"/>
<gene>
    <name evidence="3" type="ORF">Fuma_01955</name>
</gene>
<evidence type="ECO:0000313" key="4">
    <source>
        <dbReference type="Proteomes" id="UP000187735"/>
    </source>
</evidence>